<dbReference type="Proteomes" id="UP001367508">
    <property type="component" value="Unassembled WGS sequence"/>
</dbReference>
<reference evidence="1 2" key="1">
    <citation type="submission" date="2024-01" db="EMBL/GenBank/DDBJ databases">
        <title>The genomes of 5 underutilized Papilionoideae crops provide insights into root nodulation and disease resistanc.</title>
        <authorList>
            <person name="Jiang F."/>
        </authorList>
    </citation>
    <scope>NUCLEOTIDE SEQUENCE [LARGE SCALE GENOMIC DNA]</scope>
    <source>
        <strain evidence="1">LVBAO_FW01</strain>
        <tissue evidence="1">Leaves</tissue>
    </source>
</reference>
<keyword evidence="2" id="KW-1185">Reference proteome</keyword>
<comment type="caution">
    <text evidence="1">The sequence shown here is derived from an EMBL/GenBank/DDBJ whole genome shotgun (WGS) entry which is preliminary data.</text>
</comment>
<name>A0AAN9L372_CANGL</name>
<protein>
    <submittedName>
        <fullName evidence="1">Uncharacterized protein</fullName>
    </submittedName>
</protein>
<dbReference type="AlphaFoldDB" id="A0AAN9L372"/>
<proteinExistence type="predicted"/>
<dbReference type="EMBL" id="JAYMYQ010000005">
    <property type="protein sequence ID" value="KAK7327881.1"/>
    <property type="molecule type" value="Genomic_DNA"/>
</dbReference>
<evidence type="ECO:0000313" key="1">
    <source>
        <dbReference type="EMBL" id="KAK7327881.1"/>
    </source>
</evidence>
<gene>
    <name evidence="1" type="ORF">VNO77_21974</name>
</gene>
<sequence length="161" mass="18733">MVELAFEREDEMMTTAWKKKSLEEAKPNNCISNRYCCSFASQVSISTLGHLAPSQMLYVEARNWLENRANNFSMEALTLIITHSDNASRDLLAWMLQTLSMGKDVATERDGLLWWWKQSTRRCLDVFIDARFPPRLILHHPHPPLPRRTSTFALNFSQNYL</sequence>
<evidence type="ECO:0000313" key="2">
    <source>
        <dbReference type="Proteomes" id="UP001367508"/>
    </source>
</evidence>
<organism evidence="1 2">
    <name type="scientific">Canavalia gladiata</name>
    <name type="common">Sword bean</name>
    <name type="synonym">Dolichos gladiatus</name>
    <dbReference type="NCBI Taxonomy" id="3824"/>
    <lineage>
        <taxon>Eukaryota</taxon>
        <taxon>Viridiplantae</taxon>
        <taxon>Streptophyta</taxon>
        <taxon>Embryophyta</taxon>
        <taxon>Tracheophyta</taxon>
        <taxon>Spermatophyta</taxon>
        <taxon>Magnoliopsida</taxon>
        <taxon>eudicotyledons</taxon>
        <taxon>Gunneridae</taxon>
        <taxon>Pentapetalae</taxon>
        <taxon>rosids</taxon>
        <taxon>fabids</taxon>
        <taxon>Fabales</taxon>
        <taxon>Fabaceae</taxon>
        <taxon>Papilionoideae</taxon>
        <taxon>50 kb inversion clade</taxon>
        <taxon>NPAAA clade</taxon>
        <taxon>indigoferoid/millettioid clade</taxon>
        <taxon>Phaseoleae</taxon>
        <taxon>Canavalia</taxon>
    </lineage>
</organism>
<accession>A0AAN9L372</accession>